<protein>
    <submittedName>
        <fullName evidence="1">Uncharacterized protein</fullName>
    </submittedName>
</protein>
<evidence type="ECO:0000313" key="2">
    <source>
        <dbReference type="Proteomes" id="UP000002895"/>
    </source>
</evidence>
<keyword evidence="2" id="KW-1185">Reference proteome</keyword>
<dbReference type="KEGG" id="ehr:EHR_12845"/>
<name>I6TD94_ENTHA</name>
<proteinExistence type="predicted"/>
<dbReference type="AlphaFoldDB" id="I6TD94"/>
<sequence length="35" mass="4081">MIDQTSKLAKMLALMFFVVFSKPLFLKNKKESQAF</sequence>
<accession>I6TD94</accession>
<dbReference type="HOGENOM" id="CLU_3364811_0_0_9"/>
<evidence type="ECO:0000313" key="1">
    <source>
        <dbReference type="EMBL" id="AFM71434.1"/>
    </source>
</evidence>
<dbReference type="Proteomes" id="UP000002895">
    <property type="component" value="Chromosome"/>
</dbReference>
<reference evidence="1 2" key="1">
    <citation type="journal article" date="2012" name="J. Bacteriol.">
        <title>Genome sequence of Enterococcus hirae (Streptococcus faecalis) ATCC 9790, a model organism for the study of ion transport, bioenergetics, and copper homeostasis.</title>
        <authorList>
            <person name="Gaechter T."/>
            <person name="Wunderlin C."/>
            <person name="Schmidheini T."/>
            <person name="Solioz M."/>
        </authorList>
    </citation>
    <scope>NUCLEOTIDE SEQUENCE [LARGE SCALE GENOMIC DNA]</scope>
    <source>
        <strain evidence="2">ATCC 9790 / DSM 20160 / JCM 8729 / LMG 6399 / NBRC 3181 / NCIMB 6459 / NCDO 1258 / NCTC 12367 / WDCM 00089 / R</strain>
    </source>
</reference>
<dbReference type="EMBL" id="CP003504">
    <property type="protein sequence ID" value="AFM71434.1"/>
    <property type="molecule type" value="Genomic_DNA"/>
</dbReference>
<organism evidence="1 2">
    <name type="scientific">Enterococcus hirae (strain ATCC 9790 / DSM 20160 / JCM 8729 / LMG 6399 / NBRC 3181 / NCIMB 6459 / NCDO 1258 / NCTC 12367 / WDCM 00089 / R)</name>
    <dbReference type="NCBI Taxonomy" id="768486"/>
    <lineage>
        <taxon>Bacteria</taxon>
        <taxon>Bacillati</taxon>
        <taxon>Bacillota</taxon>
        <taxon>Bacilli</taxon>
        <taxon>Lactobacillales</taxon>
        <taxon>Enterococcaceae</taxon>
        <taxon>Enterococcus</taxon>
    </lineage>
</organism>
<gene>
    <name evidence="1" type="ordered locus">EHR_12845</name>
</gene>